<dbReference type="PANTHER" id="PTHR13526">
    <property type="entry name" value="TRANSCRIPTION FACTOR SPT20 HOMOLOG"/>
    <property type="match status" value="1"/>
</dbReference>
<reference evidence="3 4" key="1">
    <citation type="submission" date="2018-06" db="EMBL/GenBank/DDBJ databases">
        <title>A transcriptomic atlas of mushroom development highlights an independent origin of complex multicellularity.</title>
        <authorList>
            <consortium name="DOE Joint Genome Institute"/>
            <person name="Krizsan K."/>
            <person name="Almasi E."/>
            <person name="Merenyi Z."/>
            <person name="Sahu N."/>
            <person name="Viragh M."/>
            <person name="Koszo T."/>
            <person name="Mondo S."/>
            <person name="Kiss B."/>
            <person name="Balint B."/>
            <person name="Kues U."/>
            <person name="Barry K."/>
            <person name="Hegedus J.C."/>
            <person name="Henrissat B."/>
            <person name="Johnson J."/>
            <person name="Lipzen A."/>
            <person name="Ohm R."/>
            <person name="Nagy I."/>
            <person name="Pangilinan J."/>
            <person name="Yan J."/>
            <person name="Xiong Y."/>
            <person name="Grigoriev I.V."/>
            <person name="Hibbett D.S."/>
            <person name="Nagy L.G."/>
        </authorList>
    </citation>
    <scope>NUCLEOTIDE SEQUENCE [LARGE SCALE GENOMIC DNA]</scope>
    <source>
        <strain evidence="3 4">SZMC22713</strain>
    </source>
</reference>
<name>A0A4Y7QA58_9AGAM</name>
<dbReference type="GO" id="GO:0000124">
    <property type="term" value="C:SAGA complex"/>
    <property type="evidence" value="ECO:0007669"/>
    <property type="project" value="InterPro"/>
</dbReference>
<dbReference type="InterPro" id="IPR021950">
    <property type="entry name" value="Spt20"/>
</dbReference>
<evidence type="ECO:0000259" key="2">
    <source>
        <dbReference type="Pfam" id="PF12090"/>
    </source>
</evidence>
<feature type="domain" description="Spt20-like SEP" evidence="2">
    <location>
        <begin position="21"/>
        <end position="163"/>
    </location>
</feature>
<dbReference type="Proteomes" id="UP000294933">
    <property type="component" value="Unassembled WGS sequence"/>
</dbReference>
<dbReference type="InterPro" id="IPR046468">
    <property type="entry name" value="Spt20-like_SEP"/>
</dbReference>
<accession>A0A4Y7QA58</accession>
<protein>
    <recommendedName>
        <fullName evidence="2">Spt20-like SEP domain-containing protein</fullName>
    </recommendedName>
</protein>
<feature type="compositionally biased region" description="Low complexity" evidence="1">
    <location>
        <begin position="404"/>
        <end position="413"/>
    </location>
</feature>
<feature type="compositionally biased region" description="Basic and acidic residues" evidence="1">
    <location>
        <begin position="461"/>
        <end position="470"/>
    </location>
</feature>
<dbReference type="Pfam" id="PF12090">
    <property type="entry name" value="Spt20_SEP"/>
    <property type="match status" value="1"/>
</dbReference>
<dbReference type="STRING" id="50990.A0A4Y7QA58"/>
<feature type="compositionally biased region" description="Pro residues" evidence="1">
    <location>
        <begin position="304"/>
        <end position="316"/>
    </location>
</feature>
<feature type="region of interest" description="Disordered" evidence="1">
    <location>
        <begin position="169"/>
        <end position="190"/>
    </location>
</feature>
<dbReference type="PANTHER" id="PTHR13526:SF8">
    <property type="entry name" value="TRANSCRIPTION FACTOR SPT20 HOMOLOG"/>
    <property type="match status" value="1"/>
</dbReference>
<gene>
    <name evidence="3" type="ORF">BD410DRAFT_149052</name>
</gene>
<dbReference type="GO" id="GO:0003712">
    <property type="term" value="F:transcription coregulator activity"/>
    <property type="evidence" value="ECO:0007669"/>
    <property type="project" value="InterPro"/>
</dbReference>
<dbReference type="EMBL" id="ML170169">
    <property type="protein sequence ID" value="TDL23759.1"/>
    <property type="molecule type" value="Genomic_DNA"/>
</dbReference>
<organism evidence="3 4">
    <name type="scientific">Rickenella mellea</name>
    <dbReference type="NCBI Taxonomy" id="50990"/>
    <lineage>
        <taxon>Eukaryota</taxon>
        <taxon>Fungi</taxon>
        <taxon>Dikarya</taxon>
        <taxon>Basidiomycota</taxon>
        <taxon>Agaricomycotina</taxon>
        <taxon>Agaricomycetes</taxon>
        <taxon>Hymenochaetales</taxon>
        <taxon>Rickenellaceae</taxon>
        <taxon>Rickenella</taxon>
    </lineage>
</organism>
<feature type="compositionally biased region" description="Low complexity" evidence="1">
    <location>
        <begin position="426"/>
        <end position="442"/>
    </location>
</feature>
<evidence type="ECO:0000313" key="4">
    <source>
        <dbReference type="Proteomes" id="UP000294933"/>
    </source>
</evidence>
<sequence length="506" mass="55752">MRGTGYNVMRDDKEFLDENSSSPPSFSIYLYPEHWTLNNGPKFLYTHQVSSLLDDIRAYRIPTDFIELFHTAKVPYYNGCLIVELLDYRPVRAKEPILEKPDIQRVLLHPNPETIWADVCALNQRCGSKWMDMDALEVEARILMATAPPLCLDPDAHLTRMVNNVVRATTPNTPHSLKRKALLADPEEDETDKAKRIKIMQFMNPQANKPTFVPSYRILALKERRAALQNGQTLSNGAHPSVPPVPGPASSAIPAPLPQAVPHQNGNYDDPSKRNVTSNPPTHPPTPVSANSQQHNPHRSDSPQQPPSATMPPPQIPQQSYQQHVSVDPSKRMSPAKSKTSLPGPSPIISHAQPQQPASSAAAQSQGQPQRSQTPGFQPPIPSANFLNQPPAGKKKQPPPQKPRTPATQTQPLPQQPPPQPQPPMTADSSPDARATAAARPAARSKSERQTYTRSKYVTESCRDDEKSDDLQPASWWARKSCHTWFRSAANAADGSFKSAGARSAA</sequence>
<dbReference type="OrthoDB" id="1932706at2759"/>
<dbReference type="GO" id="GO:0006357">
    <property type="term" value="P:regulation of transcription by RNA polymerase II"/>
    <property type="evidence" value="ECO:0007669"/>
    <property type="project" value="TreeGrafter"/>
</dbReference>
<feature type="region of interest" description="Disordered" evidence="1">
    <location>
        <begin position="233"/>
        <end position="475"/>
    </location>
</feature>
<dbReference type="AlphaFoldDB" id="A0A4Y7QA58"/>
<proteinExistence type="predicted"/>
<feature type="compositionally biased region" description="Low complexity" evidence="1">
    <location>
        <begin position="350"/>
        <end position="373"/>
    </location>
</feature>
<evidence type="ECO:0000256" key="1">
    <source>
        <dbReference type="SAM" id="MobiDB-lite"/>
    </source>
</evidence>
<feature type="compositionally biased region" description="Pro residues" evidence="1">
    <location>
        <begin position="414"/>
        <end position="424"/>
    </location>
</feature>
<evidence type="ECO:0000313" key="3">
    <source>
        <dbReference type="EMBL" id="TDL23759.1"/>
    </source>
</evidence>
<dbReference type="VEuPathDB" id="FungiDB:BD410DRAFT_149052"/>
<keyword evidence="4" id="KW-1185">Reference proteome</keyword>